<sequence>MEAQGDNERSETFEEAMKAVHVKLDPETAFTPPAEIALREKHTHKLRHAIQHMLKDVTNRIKVVDKKGLPLRYPGRDDYLKKVPSQLSRLYEKLKQQAVYHCLSNGSTGTPSTSTGPGNFCFHLLVRQPDILKDFFYDTFLLVRALDRYQKLDGVTDEVFRSVEIIIGLAERLRKHSTKVDLEFEQQKLSFCEYQVAYAARSNVSIVPNSGQTINIALRQARIADPDMTPDDLFKMLRGYVFEGVLQKRKGGHAVVDVIQRLEEDLATRHGVKIRIVV</sequence>
<name>A0ACC2WSQ3_9TREE</name>
<reference evidence="1" key="1">
    <citation type="submission" date="2023-04" db="EMBL/GenBank/DDBJ databases">
        <title>Draft Genome sequencing of Naganishia species isolated from polar environments using Oxford Nanopore Technology.</title>
        <authorList>
            <person name="Leo P."/>
            <person name="Venkateswaran K."/>
        </authorList>
    </citation>
    <scope>NUCLEOTIDE SEQUENCE</scope>
    <source>
        <strain evidence="1">MNA-CCFEE 5262</strain>
    </source>
</reference>
<comment type="caution">
    <text evidence="1">The sequence shown here is derived from an EMBL/GenBank/DDBJ whole genome shotgun (WGS) entry which is preliminary data.</text>
</comment>
<dbReference type="Proteomes" id="UP001230649">
    <property type="component" value="Unassembled WGS sequence"/>
</dbReference>
<dbReference type="EMBL" id="JASBWS010000008">
    <property type="protein sequence ID" value="KAJ9114483.1"/>
    <property type="molecule type" value="Genomic_DNA"/>
</dbReference>
<evidence type="ECO:0000313" key="1">
    <source>
        <dbReference type="EMBL" id="KAJ9114483.1"/>
    </source>
</evidence>
<protein>
    <submittedName>
        <fullName evidence="1">Uncharacterized protein</fullName>
    </submittedName>
</protein>
<gene>
    <name evidence="1" type="ORF">QFC20_001356</name>
</gene>
<evidence type="ECO:0000313" key="2">
    <source>
        <dbReference type="Proteomes" id="UP001230649"/>
    </source>
</evidence>
<organism evidence="1 2">
    <name type="scientific">Naganishia adeliensis</name>
    <dbReference type="NCBI Taxonomy" id="92952"/>
    <lineage>
        <taxon>Eukaryota</taxon>
        <taxon>Fungi</taxon>
        <taxon>Dikarya</taxon>
        <taxon>Basidiomycota</taxon>
        <taxon>Agaricomycotina</taxon>
        <taxon>Tremellomycetes</taxon>
        <taxon>Filobasidiales</taxon>
        <taxon>Filobasidiaceae</taxon>
        <taxon>Naganishia</taxon>
    </lineage>
</organism>
<proteinExistence type="predicted"/>
<keyword evidence="2" id="KW-1185">Reference proteome</keyword>
<accession>A0ACC2WSQ3</accession>